<protein>
    <submittedName>
        <fullName evidence="4">CDP-alcohol phosphatidyltransferase family protein</fullName>
    </submittedName>
</protein>
<accession>A0A5J6WYU5</accession>
<dbReference type="Pfam" id="PF01066">
    <property type="entry name" value="CDP-OH_P_transf"/>
    <property type="match status" value="1"/>
</dbReference>
<dbReference type="GO" id="GO:0008654">
    <property type="term" value="P:phospholipid biosynthetic process"/>
    <property type="evidence" value="ECO:0007669"/>
    <property type="project" value="InterPro"/>
</dbReference>
<dbReference type="Gene3D" id="1.20.120.1760">
    <property type="match status" value="1"/>
</dbReference>
<dbReference type="EMBL" id="CP040449">
    <property type="protein sequence ID" value="QFI55038.1"/>
    <property type="molecule type" value="Genomic_DNA"/>
</dbReference>
<gene>
    <name evidence="4" type="ORF">FE240_10280</name>
</gene>
<evidence type="ECO:0000256" key="2">
    <source>
        <dbReference type="RuleBase" id="RU003750"/>
    </source>
</evidence>
<evidence type="ECO:0000313" key="4">
    <source>
        <dbReference type="EMBL" id="QFI55038.1"/>
    </source>
</evidence>
<organism evidence="4 5">
    <name type="scientific">Aeromonas simiae</name>
    <dbReference type="NCBI Taxonomy" id="218936"/>
    <lineage>
        <taxon>Bacteria</taxon>
        <taxon>Pseudomonadati</taxon>
        <taxon>Pseudomonadota</taxon>
        <taxon>Gammaproteobacteria</taxon>
        <taxon>Aeromonadales</taxon>
        <taxon>Aeromonadaceae</taxon>
        <taxon>Aeromonas</taxon>
    </lineage>
</organism>
<dbReference type="GO" id="GO:0016780">
    <property type="term" value="F:phosphotransferase activity, for other substituted phosphate groups"/>
    <property type="evidence" value="ECO:0007669"/>
    <property type="project" value="InterPro"/>
</dbReference>
<dbReference type="Proteomes" id="UP000594034">
    <property type="component" value="Chromosome"/>
</dbReference>
<dbReference type="InterPro" id="IPR000462">
    <property type="entry name" value="CDP-OH_P_trans"/>
</dbReference>
<dbReference type="InterPro" id="IPR043130">
    <property type="entry name" value="CDP-OH_PTrfase_TM_dom"/>
</dbReference>
<feature type="transmembrane region" description="Helical" evidence="3">
    <location>
        <begin position="148"/>
        <end position="172"/>
    </location>
</feature>
<name>A0A5J6WYU5_9GAMM</name>
<proteinExistence type="inferred from homology"/>
<keyword evidence="3" id="KW-0812">Transmembrane</keyword>
<feature type="transmembrane region" description="Helical" evidence="3">
    <location>
        <begin position="109"/>
        <end position="136"/>
    </location>
</feature>
<evidence type="ECO:0000313" key="5">
    <source>
        <dbReference type="Proteomes" id="UP000594034"/>
    </source>
</evidence>
<keyword evidence="3" id="KW-1133">Transmembrane helix</keyword>
<sequence length="207" mass="21939">MFDRHLIPLVRRPLAALAAPLARCHLSPNQLTLAGFAIGLLAVPLLAFGCYGAALLLIALNRLCDGLDGALARLSGGSDSGGFLDIVCDFIFYAAVVLGFALADPVNNALPAAFLLFCFMGTGASFLAFAVMAARYGLQSPVYRNKSLYYLGGLTEGSETMALFAAMCLWPAGFAPLAWGFGALCLLTTAGRVYYGFHTIRRAEEAR</sequence>
<dbReference type="KEGG" id="asim:FE240_10280"/>
<comment type="similarity">
    <text evidence="2">Belongs to the CDP-alcohol phosphatidyltransferase class-I family.</text>
</comment>
<reference evidence="4 5" key="1">
    <citation type="submission" date="2019-05" db="EMBL/GenBank/DDBJ databases">
        <title>OXA-830, a novel chromosomally encoded expanded-spectrum class D beta-lactamase in Aeromonas simiae.</title>
        <authorList>
            <person name="Zhou W."/>
            <person name="Chen Q."/>
        </authorList>
    </citation>
    <scope>NUCLEOTIDE SEQUENCE [LARGE SCALE GENOMIC DNA]</scope>
    <source>
        <strain evidence="4 5">A6</strain>
    </source>
</reference>
<keyword evidence="3" id="KW-0472">Membrane</keyword>
<keyword evidence="5" id="KW-1185">Reference proteome</keyword>
<dbReference type="GO" id="GO:0016020">
    <property type="term" value="C:membrane"/>
    <property type="evidence" value="ECO:0007669"/>
    <property type="project" value="InterPro"/>
</dbReference>
<dbReference type="RefSeq" id="WP_193000710.1">
    <property type="nucleotide sequence ID" value="NZ_CP040449.1"/>
</dbReference>
<evidence type="ECO:0000256" key="3">
    <source>
        <dbReference type="SAM" id="Phobius"/>
    </source>
</evidence>
<keyword evidence="1 2" id="KW-0808">Transferase</keyword>
<dbReference type="InterPro" id="IPR048254">
    <property type="entry name" value="CDP_ALCOHOL_P_TRANSF_CS"/>
</dbReference>
<feature type="transmembrane region" description="Helical" evidence="3">
    <location>
        <begin position="36"/>
        <end position="60"/>
    </location>
</feature>
<dbReference type="AlphaFoldDB" id="A0A5J6WYU5"/>
<feature type="transmembrane region" description="Helical" evidence="3">
    <location>
        <begin position="81"/>
        <end position="103"/>
    </location>
</feature>
<dbReference type="PROSITE" id="PS00379">
    <property type="entry name" value="CDP_ALCOHOL_P_TRANSF"/>
    <property type="match status" value="1"/>
</dbReference>
<feature type="transmembrane region" description="Helical" evidence="3">
    <location>
        <begin position="178"/>
        <end position="197"/>
    </location>
</feature>
<evidence type="ECO:0000256" key="1">
    <source>
        <dbReference type="ARBA" id="ARBA00022679"/>
    </source>
</evidence>